<comment type="caution">
    <text evidence="1">The sequence shown here is derived from an EMBL/GenBank/DDBJ whole genome shotgun (WGS) entry which is preliminary data.</text>
</comment>
<dbReference type="EMBL" id="JAEFBJ010000003">
    <property type="protein sequence ID" value="KAG7633215.1"/>
    <property type="molecule type" value="Genomic_DNA"/>
</dbReference>
<dbReference type="Proteomes" id="UP000694251">
    <property type="component" value="Chromosome 3"/>
</dbReference>
<evidence type="ECO:0000313" key="1">
    <source>
        <dbReference type="EMBL" id="KAG7633215.1"/>
    </source>
</evidence>
<dbReference type="OrthoDB" id="10677941at2759"/>
<keyword evidence="2" id="KW-1185">Reference proteome</keyword>
<dbReference type="AlphaFoldDB" id="A0A8T2FAC6"/>
<accession>A0A8T2FAC6</accession>
<name>A0A8T2FAC6_ARASU</name>
<gene>
    <name evidence="1" type="ORF">ISN44_As03g034990</name>
</gene>
<evidence type="ECO:0000313" key="2">
    <source>
        <dbReference type="Proteomes" id="UP000694251"/>
    </source>
</evidence>
<reference evidence="1 2" key="1">
    <citation type="submission" date="2020-12" db="EMBL/GenBank/DDBJ databases">
        <title>Concerted genomic and epigenomic changes stabilize Arabidopsis allopolyploids.</title>
        <authorList>
            <person name="Chen Z."/>
        </authorList>
    </citation>
    <scope>NUCLEOTIDE SEQUENCE [LARGE SCALE GENOMIC DNA]</scope>
    <source>
        <strain evidence="1">As9502</strain>
        <tissue evidence="1">Leaf</tissue>
    </source>
</reference>
<organism evidence="1 2">
    <name type="scientific">Arabidopsis suecica</name>
    <name type="common">Swedish thale-cress</name>
    <name type="synonym">Cardaminopsis suecica</name>
    <dbReference type="NCBI Taxonomy" id="45249"/>
    <lineage>
        <taxon>Eukaryota</taxon>
        <taxon>Viridiplantae</taxon>
        <taxon>Streptophyta</taxon>
        <taxon>Embryophyta</taxon>
        <taxon>Tracheophyta</taxon>
        <taxon>Spermatophyta</taxon>
        <taxon>Magnoliopsida</taxon>
        <taxon>eudicotyledons</taxon>
        <taxon>Gunneridae</taxon>
        <taxon>Pentapetalae</taxon>
        <taxon>rosids</taxon>
        <taxon>malvids</taxon>
        <taxon>Brassicales</taxon>
        <taxon>Brassicaceae</taxon>
        <taxon>Camelineae</taxon>
        <taxon>Arabidopsis</taxon>
    </lineage>
</organism>
<protein>
    <submittedName>
        <fullName evidence="1">Uncharacterized protein</fullName>
    </submittedName>
</protein>
<proteinExistence type="predicted"/>
<sequence>MNENFSFEEQASLVWQFICSVPVMVLEEIFPEVETCLKEVVPNEVSLQLVINSWLIDDSRSSLTALTKIMKGVQSVEVSENMTNSQTHSASSGMFQRFWRLDINPDIPEVGEFLEILTAEEANEAGSTDLED</sequence>